<evidence type="ECO:0000256" key="5">
    <source>
        <dbReference type="ARBA" id="ARBA00022989"/>
    </source>
</evidence>
<evidence type="ECO:0000256" key="3">
    <source>
        <dbReference type="ARBA" id="ARBA00022475"/>
    </source>
</evidence>
<comment type="caution">
    <text evidence="8">The sequence shown here is derived from an EMBL/GenBank/DDBJ whole genome shotgun (WGS) entry which is preliminary data.</text>
</comment>
<feature type="transmembrane region" description="Helical" evidence="7">
    <location>
        <begin position="142"/>
        <end position="164"/>
    </location>
</feature>
<keyword evidence="9" id="KW-1185">Reference proteome</keyword>
<evidence type="ECO:0000256" key="7">
    <source>
        <dbReference type="SAM" id="Phobius"/>
    </source>
</evidence>
<evidence type="ECO:0000313" key="9">
    <source>
        <dbReference type="Proteomes" id="UP001144805"/>
    </source>
</evidence>
<feature type="transmembrane region" description="Helical" evidence="7">
    <location>
        <begin position="42"/>
        <end position="68"/>
    </location>
</feature>
<keyword evidence="4 7" id="KW-0812">Transmembrane</keyword>
<feature type="transmembrane region" description="Helical" evidence="7">
    <location>
        <begin position="170"/>
        <end position="195"/>
    </location>
</feature>
<evidence type="ECO:0000256" key="1">
    <source>
        <dbReference type="ARBA" id="ARBA00004651"/>
    </source>
</evidence>
<feature type="transmembrane region" description="Helical" evidence="7">
    <location>
        <begin position="248"/>
        <end position="272"/>
    </location>
</feature>
<keyword evidence="3" id="KW-1003">Cell membrane</keyword>
<feature type="transmembrane region" description="Helical" evidence="7">
    <location>
        <begin position="112"/>
        <end position="130"/>
    </location>
</feature>
<feature type="transmembrane region" description="Helical" evidence="7">
    <location>
        <begin position="284"/>
        <end position="305"/>
    </location>
</feature>
<dbReference type="RefSeq" id="WP_266337508.1">
    <property type="nucleotide sequence ID" value="NZ_JAPKNK010000002.1"/>
</dbReference>
<feature type="transmembrane region" description="Helical" evidence="7">
    <location>
        <begin position="382"/>
        <end position="399"/>
    </location>
</feature>
<feature type="transmembrane region" description="Helical" evidence="7">
    <location>
        <begin position="80"/>
        <end position="106"/>
    </location>
</feature>
<dbReference type="PANTHER" id="PTHR30250">
    <property type="entry name" value="PST FAMILY PREDICTED COLANIC ACID TRANSPORTER"/>
    <property type="match status" value="1"/>
</dbReference>
<reference evidence="8" key="1">
    <citation type="submission" date="2022-11" db="EMBL/GenBank/DDBJ databases">
        <title>Biodiversity and phylogenetic relationships of bacteria.</title>
        <authorList>
            <person name="Machado R.A.R."/>
            <person name="Bhat A."/>
            <person name="Loulou A."/>
            <person name="Kallel S."/>
        </authorList>
    </citation>
    <scope>NUCLEOTIDE SEQUENCE</scope>
    <source>
        <strain evidence="8">K-TC2</strain>
    </source>
</reference>
<evidence type="ECO:0000313" key="8">
    <source>
        <dbReference type="EMBL" id="MCX5568531.1"/>
    </source>
</evidence>
<sequence length="485" mass="52531">MRDLRQKTIRSGLAKALGQGVGALMRLVFMVVLARLLDPGEFGLVAMATAITGLLGMFASAGLSSATVQARSITRRQVSTLFWVNLLIGVVFAIFCCLLAPVLVHFYGEPKLFWLTILLAPGFIFSAAGVQHLAILQREMRYATLTIVESAAQLLGLIAGVTLALAGFRYWALVGAAIVTQLVTASGLWAATGWLPGRPGRLANILPLLRVGGTITLNTLVTYVGYNLEKILLGRFWGADALGNYSRAYQLISVPIDNLNSAFGGVAFSALARLQDDPVRLRHYFVHGYSLVVSITVPLTLFLGFFSDQIFLLLFGPKWLEAAAIFRLMTPTVLIFSLINPFGWLLFATCRQGRSLRTALVIAPIVITACIIGLPYGPRGVAAAYSIAMALWFVPHLVWCVRGTPVGVRDLLPSIARPILASLVAGTLGILVDRYTMADKSPLLELLVSGSFMLAVYGVMILFVLGQGGFYRALFRDLRKITVPL</sequence>
<comment type="similarity">
    <text evidence="2">Belongs to the polysaccharide synthase family.</text>
</comment>
<comment type="subcellular location">
    <subcellularLocation>
        <location evidence="1">Cell membrane</location>
        <topology evidence="1">Multi-pass membrane protein</topology>
    </subcellularLocation>
</comment>
<keyword evidence="5 7" id="KW-1133">Transmembrane helix</keyword>
<organism evidence="8 9">
    <name type="scientific">Kaistia nematophila</name>
    <dbReference type="NCBI Taxonomy" id="2994654"/>
    <lineage>
        <taxon>Bacteria</taxon>
        <taxon>Pseudomonadati</taxon>
        <taxon>Pseudomonadota</taxon>
        <taxon>Alphaproteobacteria</taxon>
        <taxon>Hyphomicrobiales</taxon>
        <taxon>Kaistiaceae</taxon>
        <taxon>Kaistia</taxon>
    </lineage>
</organism>
<feature type="transmembrane region" description="Helical" evidence="7">
    <location>
        <begin position="325"/>
        <end position="347"/>
    </location>
</feature>
<protein>
    <submittedName>
        <fullName evidence="8">Lipopolysaccharide biosynthesis protein</fullName>
    </submittedName>
</protein>
<evidence type="ECO:0000256" key="6">
    <source>
        <dbReference type="ARBA" id="ARBA00023136"/>
    </source>
</evidence>
<feature type="transmembrane region" description="Helical" evidence="7">
    <location>
        <begin position="452"/>
        <end position="471"/>
    </location>
</feature>
<dbReference type="InterPro" id="IPR050833">
    <property type="entry name" value="Poly_Biosynth_Transport"/>
</dbReference>
<evidence type="ECO:0000256" key="4">
    <source>
        <dbReference type="ARBA" id="ARBA00022692"/>
    </source>
</evidence>
<feature type="transmembrane region" description="Helical" evidence="7">
    <location>
        <begin position="411"/>
        <end position="432"/>
    </location>
</feature>
<proteinExistence type="inferred from homology"/>
<feature type="transmembrane region" description="Helical" evidence="7">
    <location>
        <begin position="207"/>
        <end position="228"/>
    </location>
</feature>
<feature type="transmembrane region" description="Helical" evidence="7">
    <location>
        <begin position="12"/>
        <end position="36"/>
    </location>
</feature>
<dbReference type="Pfam" id="PF13440">
    <property type="entry name" value="Polysacc_synt_3"/>
    <property type="match status" value="1"/>
</dbReference>
<dbReference type="CDD" id="cd13127">
    <property type="entry name" value="MATE_tuaB_like"/>
    <property type="match status" value="1"/>
</dbReference>
<evidence type="ECO:0000256" key="2">
    <source>
        <dbReference type="ARBA" id="ARBA00007430"/>
    </source>
</evidence>
<keyword evidence="6 7" id="KW-0472">Membrane</keyword>
<dbReference type="EMBL" id="JAPKNK010000002">
    <property type="protein sequence ID" value="MCX5568531.1"/>
    <property type="molecule type" value="Genomic_DNA"/>
</dbReference>
<dbReference type="Proteomes" id="UP001144805">
    <property type="component" value="Unassembled WGS sequence"/>
</dbReference>
<dbReference type="GO" id="GO:0005886">
    <property type="term" value="C:plasma membrane"/>
    <property type="evidence" value="ECO:0007669"/>
    <property type="project" value="UniProtKB-SubCell"/>
</dbReference>
<accession>A0A9X3DZX0</accession>
<dbReference type="PANTHER" id="PTHR30250:SF10">
    <property type="entry name" value="LIPOPOLYSACCHARIDE BIOSYNTHESIS PROTEIN WZXC"/>
    <property type="match status" value="1"/>
</dbReference>
<feature type="transmembrane region" description="Helical" evidence="7">
    <location>
        <begin position="359"/>
        <end position="376"/>
    </location>
</feature>
<gene>
    <name evidence="8" type="ORF">OSH07_04940</name>
</gene>
<dbReference type="AlphaFoldDB" id="A0A9X3DZX0"/>
<name>A0A9X3DZX0_9HYPH</name>